<feature type="transmembrane region" description="Helical" evidence="10">
    <location>
        <begin position="185"/>
        <end position="204"/>
    </location>
</feature>
<feature type="transmembrane region" description="Helical" evidence="10">
    <location>
        <begin position="678"/>
        <end position="697"/>
    </location>
</feature>
<sequence>MANQSEVFPVIGMSCAACATSVESQVGAMEGVNEAVVNYANQQLKVVYNKDVVKPEAMKESLLSVGYDIIIDSENALEEAGEIRKENYQKLKKNFTWALILTLPVVAIGMFYMEMPYANEIMLVLSTPVLFVFGKQFFVNAAKQFKHGSANMDTLVALSTGIAWLFSIFNTFFPEYWHARGLHSHVYFESAAVVITFIMLGRLLEERAKHGTSEAIKKLMGLQPKELTVIRGGDELLIPINQVQVGDLILVKSGEKIPVDGLVSEGSSYVDESMLSGEPVAVLKEKGSKVFAGTLNQKGSFQFTAEKVGDKTLLSQIVKLVQEAQGSKAPVQKLVDKIAAVFVPIVVLIAVLSFGAWYFLAPENGFTYGLLAMVTVLVIACPCALGLATPTAIMVGTGKGAEIGILIKDAASLELAKNVNAIILDKTGTITEGKPQVIGDKWWVTDQQYQSILYSLEEASEHPLAQAIITYLKEKGIDKTKIDDFNSLTGRGVSGKVNQQEFFAGSHKLLKEYHADVEDENIAQWKSAGSTIIYFFTPEKLLAVIAIADKVKETSKQAIKELHSEGVEVYMLTGDTHSTASSVAAQVGITHFYAEQMPTDKADFVKKLQKEGKKVAMVGDGINDAQALAQADISIAMGKGSDIAIDTAGITLLSSDLRKIPQAIQLSRKTVATIKQNLFWAFIYNVIGIPLAAGILYPINGFLLNPMIAGAAMALSSVSVVLNSLRLKNAKI</sequence>
<keyword evidence="8 10" id="KW-1133">Transmembrane helix</keyword>
<evidence type="ECO:0000256" key="8">
    <source>
        <dbReference type="ARBA" id="ARBA00022989"/>
    </source>
</evidence>
<dbReference type="PRINTS" id="PR00943">
    <property type="entry name" value="CUATPASE"/>
</dbReference>
<dbReference type="CDD" id="cd00371">
    <property type="entry name" value="HMA"/>
    <property type="match status" value="1"/>
</dbReference>
<comment type="subcellular location">
    <subcellularLocation>
        <location evidence="10">Cell membrane</location>
    </subcellularLocation>
    <subcellularLocation>
        <location evidence="1">Endomembrane system</location>
        <topology evidence="1">Multi-pass membrane protein</topology>
    </subcellularLocation>
</comment>
<dbReference type="CDD" id="cd02094">
    <property type="entry name" value="P-type_ATPase_Cu-like"/>
    <property type="match status" value="1"/>
</dbReference>
<dbReference type="PROSITE" id="PS01047">
    <property type="entry name" value="HMA_1"/>
    <property type="match status" value="1"/>
</dbReference>
<dbReference type="Gene3D" id="3.30.70.100">
    <property type="match status" value="1"/>
</dbReference>
<dbReference type="InterPro" id="IPR027256">
    <property type="entry name" value="P-typ_ATPase_IB"/>
</dbReference>
<dbReference type="NCBIfam" id="TIGR01525">
    <property type="entry name" value="ATPase-IB_hvy"/>
    <property type="match status" value="1"/>
</dbReference>
<evidence type="ECO:0000256" key="5">
    <source>
        <dbReference type="ARBA" id="ARBA00022741"/>
    </source>
</evidence>
<evidence type="ECO:0000256" key="6">
    <source>
        <dbReference type="ARBA" id="ARBA00022840"/>
    </source>
</evidence>
<keyword evidence="10" id="KW-1003">Cell membrane</keyword>
<evidence type="ECO:0000256" key="1">
    <source>
        <dbReference type="ARBA" id="ARBA00004127"/>
    </source>
</evidence>
<dbReference type="NCBIfam" id="TIGR01511">
    <property type="entry name" value="ATPase-IB1_Cu"/>
    <property type="match status" value="1"/>
</dbReference>
<keyword evidence="5 10" id="KW-0547">Nucleotide-binding</keyword>
<dbReference type="RefSeq" id="WP_379661850.1">
    <property type="nucleotide sequence ID" value="NZ_JBHUDG010000004.1"/>
</dbReference>
<dbReference type="Proteomes" id="UP001597118">
    <property type="component" value="Unassembled WGS sequence"/>
</dbReference>
<evidence type="ECO:0000313" key="13">
    <source>
        <dbReference type="Proteomes" id="UP001597118"/>
    </source>
</evidence>
<dbReference type="Gene3D" id="3.40.50.1000">
    <property type="entry name" value="HAD superfamily/HAD-like"/>
    <property type="match status" value="1"/>
</dbReference>
<dbReference type="InterPro" id="IPR018303">
    <property type="entry name" value="ATPase_P-typ_P_site"/>
</dbReference>
<evidence type="ECO:0000313" key="12">
    <source>
        <dbReference type="EMBL" id="MFD1629472.1"/>
    </source>
</evidence>
<dbReference type="Pfam" id="PF00702">
    <property type="entry name" value="Hydrolase"/>
    <property type="match status" value="1"/>
</dbReference>
<evidence type="ECO:0000256" key="10">
    <source>
        <dbReference type="RuleBase" id="RU362081"/>
    </source>
</evidence>
<evidence type="ECO:0000256" key="7">
    <source>
        <dbReference type="ARBA" id="ARBA00022967"/>
    </source>
</evidence>
<dbReference type="InterPro" id="IPR044492">
    <property type="entry name" value="P_typ_ATPase_HD_dom"/>
</dbReference>
<keyword evidence="6 10" id="KW-0067">ATP-binding</keyword>
<dbReference type="PRINTS" id="PR00119">
    <property type="entry name" value="CATATPASE"/>
</dbReference>
<feature type="transmembrane region" description="Helical" evidence="10">
    <location>
        <begin position="121"/>
        <end position="142"/>
    </location>
</feature>
<feature type="domain" description="HMA" evidence="11">
    <location>
        <begin position="4"/>
        <end position="70"/>
    </location>
</feature>
<dbReference type="InterPro" id="IPR023214">
    <property type="entry name" value="HAD_sf"/>
</dbReference>
<feature type="transmembrane region" description="Helical" evidence="10">
    <location>
        <begin position="338"/>
        <end position="360"/>
    </location>
</feature>
<dbReference type="PANTHER" id="PTHR43520">
    <property type="entry name" value="ATP7, ISOFORM B"/>
    <property type="match status" value="1"/>
</dbReference>
<evidence type="ECO:0000259" key="11">
    <source>
        <dbReference type="PROSITE" id="PS50846"/>
    </source>
</evidence>
<dbReference type="Pfam" id="PF00403">
    <property type="entry name" value="HMA"/>
    <property type="match status" value="1"/>
</dbReference>
<dbReference type="InterPro" id="IPR006121">
    <property type="entry name" value="HMA_dom"/>
</dbReference>
<dbReference type="Gene3D" id="2.70.150.10">
    <property type="entry name" value="Calcium-transporting ATPase, cytoplasmic transduction domain A"/>
    <property type="match status" value="1"/>
</dbReference>
<feature type="transmembrane region" description="Helical" evidence="10">
    <location>
        <begin position="94"/>
        <end position="115"/>
    </location>
</feature>
<dbReference type="NCBIfam" id="TIGR01494">
    <property type="entry name" value="ATPase_P-type"/>
    <property type="match status" value="1"/>
</dbReference>
<dbReference type="SFLD" id="SFLDS00003">
    <property type="entry name" value="Haloacid_Dehalogenase"/>
    <property type="match status" value="1"/>
</dbReference>
<gene>
    <name evidence="12" type="ORF">ACFSAH_06245</name>
</gene>
<keyword evidence="9 10" id="KW-0472">Membrane</keyword>
<dbReference type="PROSITE" id="PS50846">
    <property type="entry name" value="HMA_2"/>
    <property type="match status" value="1"/>
</dbReference>
<organism evidence="12 13">
    <name type="scientific">Pseudopedobacter beijingensis</name>
    <dbReference type="NCBI Taxonomy" id="1207056"/>
    <lineage>
        <taxon>Bacteria</taxon>
        <taxon>Pseudomonadati</taxon>
        <taxon>Bacteroidota</taxon>
        <taxon>Sphingobacteriia</taxon>
        <taxon>Sphingobacteriales</taxon>
        <taxon>Sphingobacteriaceae</taxon>
        <taxon>Pseudopedobacter</taxon>
    </lineage>
</organism>
<keyword evidence="13" id="KW-1185">Reference proteome</keyword>
<dbReference type="SFLD" id="SFLDF00027">
    <property type="entry name" value="p-type_atpase"/>
    <property type="match status" value="1"/>
</dbReference>
<feature type="transmembrane region" description="Helical" evidence="10">
    <location>
        <begin position="366"/>
        <end position="389"/>
    </location>
</feature>
<dbReference type="InterPro" id="IPR036163">
    <property type="entry name" value="HMA_dom_sf"/>
</dbReference>
<reference evidence="13" key="1">
    <citation type="journal article" date="2019" name="Int. J. Syst. Evol. Microbiol.">
        <title>The Global Catalogue of Microorganisms (GCM) 10K type strain sequencing project: providing services to taxonomists for standard genome sequencing and annotation.</title>
        <authorList>
            <consortium name="The Broad Institute Genomics Platform"/>
            <consortium name="The Broad Institute Genome Sequencing Center for Infectious Disease"/>
            <person name="Wu L."/>
            <person name="Ma J."/>
        </authorList>
    </citation>
    <scope>NUCLEOTIDE SEQUENCE [LARGE SCALE GENOMIC DNA]</scope>
    <source>
        <strain evidence="13">CCUG 53762</strain>
    </source>
</reference>
<evidence type="ECO:0000256" key="2">
    <source>
        <dbReference type="ARBA" id="ARBA00006024"/>
    </source>
</evidence>
<dbReference type="SUPFAM" id="SSF81665">
    <property type="entry name" value="Calcium ATPase, transmembrane domain M"/>
    <property type="match status" value="1"/>
</dbReference>
<dbReference type="EMBL" id="JBHUDG010000004">
    <property type="protein sequence ID" value="MFD1629472.1"/>
    <property type="molecule type" value="Genomic_DNA"/>
</dbReference>
<evidence type="ECO:0000256" key="4">
    <source>
        <dbReference type="ARBA" id="ARBA00022723"/>
    </source>
</evidence>
<comment type="caution">
    <text evidence="12">The sequence shown here is derived from an EMBL/GenBank/DDBJ whole genome shotgun (WGS) entry which is preliminary data.</text>
</comment>
<proteinExistence type="inferred from homology"/>
<dbReference type="InterPro" id="IPR036412">
    <property type="entry name" value="HAD-like_sf"/>
</dbReference>
<dbReference type="InterPro" id="IPR023299">
    <property type="entry name" value="ATPase_P-typ_cyto_dom_N"/>
</dbReference>
<keyword evidence="7" id="KW-1278">Translocase</keyword>
<dbReference type="InterPro" id="IPR008250">
    <property type="entry name" value="ATPase_P-typ_transduc_dom_A_sf"/>
</dbReference>
<dbReference type="SUPFAM" id="SSF56784">
    <property type="entry name" value="HAD-like"/>
    <property type="match status" value="1"/>
</dbReference>
<dbReference type="InterPro" id="IPR017969">
    <property type="entry name" value="Heavy-metal-associated_CS"/>
</dbReference>
<keyword evidence="4 10" id="KW-0479">Metal-binding</keyword>
<dbReference type="PROSITE" id="PS01229">
    <property type="entry name" value="COF_2"/>
    <property type="match status" value="1"/>
</dbReference>
<keyword evidence="3 10" id="KW-0812">Transmembrane</keyword>
<dbReference type="Gene3D" id="3.40.1110.10">
    <property type="entry name" value="Calcium-transporting ATPase, cytoplasmic domain N"/>
    <property type="match status" value="1"/>
</dbReference>
<dbReference type="InterPro" id="IPR001757">
    <property type="entry name" value="P_typ_ATPase"/>
</dbReference>
<feature type="transmembrane region" description="Helical" evidence="10">
    <location>
        <begin position="703"/>
        <end position="725"/>
    </location>
</feature>
<dbReference type="SUPFAM" id="SSF55008">
    <property type="entry name" value="HMA, heavy metal-associated domain"/>
    <property type="match status" value="1"/>
</dbReference>
<evidence type="ECO:0000256" key="3">
    <source>
        <dbReference type="ARBA" id="ARBA00022692"/>
    </source>
</evidence>
<dbReference type="InterPro" id="IPR023298">
    <property type="entry name" value="ATPase_P-typ_TM_dom_sf"/>
</dbReference>
<accession>A0ABW4IAN9</accession>
<dbReference type="PANTHER" id="PTHR43520:SF8">
    <property type="entry name" value="P-TYPE CU(+) TRANSPORTER"/>
    <property type="match status" value="1"/>
</dbReference>
<dbReference type="InterPro" id="IPR059000">
    <property type="entry name" value="ATPase_P-type_domA"/>
</dbReference>
<name>A0ABW4IAN9_9SPHI</name>
<dbReference type="PROSITE" id="PS00154">
    <property type="entry name" value="ATPASE_E1_E2"/>
    <property type="match status" value="1"/>
</dbReference>
<dbReference type="SFLD" id="SFLDG00002">
    <property type="entry name" value="C1.7:_P-type_atpase_like"/>
    <property type="match status" value="1"/>
</dbReference>
<protein>
    <submittedName>
        <fullName evidence="12">Heavy metal translocating P-type ATPase</fullName>
    </submittedName>
</protein>
<feature type="transmembrane region" description="Helical" evidence="10">
    <location>
        <begin position="154"/>
        <end position="173"/>
    </location>
</feature>
<dbReference type="Pfam" id="PF00122">
    <property type="entry name" value="E1-E2_ATPase"/>
    <property type="match status" value="1"/>
</dbReference>
<dbReference type="SUPFAM" id="SSF81653">
    <property type="entry name" value="Calcium ATPase, transduction domain A"/>
    <property type="match status" value="1"/>
</dbReference>
<comment type="similarity">
    <text evidence="2 10">Belongs to the cation transport ATPase (P-type) (TC 3.A.3) family. Type IB subfamily.</text>
</comment>
<evidence type="ECO:0000256" key="9">
    <source>
        <dbReference type="ARBA" id="ARBA00023136"/>
    </source>
</evidence>